<feature type="compositionally biased region" description="Polar residues" evidence="2">
    <location>
        <begin position="551"/>
        <end position="564"/>
    </location>
</feature>
<dbReference type="PANTHER" id="PTHR12832:SF11">
    <property type="entry name" value="LD23868P"/>
    <property type="match status" value="1"/>
</dbReference>
<gene>
    <name evidence="3" type="ORF">J056_001024</name>
</gene>
<dbReference type="OrthoDB" id="276323at2759"/>
<name>R9ADA7_WALI9</name>
<keyword evidence="4" id="KW-1185">Reference proteome</keyword>
<dbReference type="AlphaFoldDB" id="R9ADA7"/>
<dbReference type="KEGG" id="wic:J056_001024"/>
<evidence type="ECO:0000313" key="3">
    <source>
        <dbReference type="EMBL" id="EOR00138.1"/>
    </source>
</evidence>
<protein>
    <submittedName>
        <fullName evidence="3">Protein SOK1</fullName>
    </submittedName>
</protein>
<dbReference type="EMBL" id="KE007236">
    <property type="protein sequence ID" value="EOR00138.1"/>
    <property type="molecule type" value="Genomic_DNA"/>
</dbReference>
<dbReference type="RefSeq" id="XP_009268927.1">
    <property type="nucleotide sequence ID" value="XM_009270652.1"/>
</dbReference>
<dbReference type="Proteomes" id="UP000014064">
    <property type="component" value="Unassembled WGS sequence"/>
</dbReference>
<dbReference type="eggNOG" id="KOG1981">
    <property type="taxonomic scope" value="Eukaryota"/>
</dbReference>
<dbReference type="InterPro" id="IPR008862">
    <property type="entry name" value="Tcp11"/>
</dbReference>
<dbReference type="STRING" id="1299270.R9ADA7"/>
<evidence type="ECO:0000256" key="2">
    <source>
        <dbReference type="SAM" id="MobiDB-lite"/>
    </source>
</evidence>
<feature type="region of interest" description="Disordered" evidence="2">
    <location>
        <begin position="525"/>
        <end position="564"/>
    </location>
</feature>
<comment type="similarity">
    <text evidence="1">Belongs to the TCP11 family.</text>
</comment>
<reference evidence="4" key="1">
    <citation type="journal article" date="2013" name="BMC Genomics">
        <title>Genome and transcriptome sequencing of the halophilic fungus Wallemia ichthyophaga: haloadaptations present and absent.</title>
        <authorList>
            <person name="Zajc J."/>
            <person name="Liu Y."/>
            <person name="Dai W."/>
            <person name="Yang Z."/>
            <person name="Hu J."/>
            <person name="Gostincar C."/>
            <person name="Gunde-Cimerman N."/>
        </authorList>
    </citation>
    <scope>NUCLEOTIDE SEQUENCE [LARGE SCALE GENOMIC DNA]</scope>
    <source>
        <strain evidence="4">EXF-994 / CBS 113033</strain>
    </source>
</reference>
<accession>R9ADA7</accession>
<dbReference type="Pfam" id="PF05794">
    <property type="entry name" value="Tcp11"/>
    <property type="match status" value="1"/>
</dbReference>
<evidence type="ECO:0000313" key="4">
    <source>
        <dbReference type="Proteomes" id="UP000014064"/>
    </source>
</evidence>
<dbReference type="HOGENOM" id="CLU_483301_0_0_1"/>
<organism evidence="3 4">
    <name type="scientific">Wallemia ichthyophaga (strain EXF-994 / CBS 113033)</name>
    <dbReference type="NCBI Taxonomy" id="1299270"/>
    <lineage>
        <taxon>Eukaryota</taxon>
        <taxon>Fungi</taxon>
        <taxon>Dikarya</taxon>
        <taxon>Basidiomycota</taxon>
        <taxon>Wallemiomycotina</taxon>
        <taxon>Wallemiomycetes</taxon>
        <taxon>Wallemiales</taxon>
        <taxon>Wallemiaceae</taxon>
        <taxon>Wallemia</taxon>
    </lineage>
</organism>
<sequence>MNKWNELHKRRKINSSLIPSININTILDLDLLAILNNPSLRHEIINSKSLQFKSLNKQQSYKTYQYWLDIHTELNFGCDSYCRLPILIRNIRDILVNLLESSNKQDSLFIYKLLNPQEILDKLQTNNINLHSLFSVIGDVLKKHCAPIRDAEIELFIHTSLHDTTKSLELFLQLLEVMKIDILNHQLIAHRPLIVQSAIDIEFQSFDSMSAANEISLDSTSRWLLRAKEASEAHSTVKQIFITATQQLIESYNPESSMALPETLKIDGSKFEQAQQYIDDLTLMSLLLLLARQTLAGYTGHTGNAATATSTSAVKNIPQYTINDLHQLKAQLYVILNDGKLPSPQVKQVVLSDNSGKLLHYNVVDLVSASVQVNGNENGSGIGILNKNLKDSESHSITMALVHIAHSVHHKLGIDKSEVSPALLDRLSEWYKHHYDGKSSVYHLLKKRLYDTLKQHLWMGVGGAQGAQGIQSMQNIPSPQPSLNDPCNCDVASVGRKMSNLLDFNYRVYEAVYARILYTPVDSTSHSTQQHHTAHKHITKSQSHHDRTEQKQALQLSQNPTIPT</sequence>
<proteinExistence type="inferred from homology"/>
<dbReference type="GO" id="GO:0010737">
    <property type="term" value="P:protein kinase A signaling"/>
    <property type="evidence" value="ECO:0007669"/>
    <property type="project" value="TreeGrafter"/>
</dbReference>
<evidence type="ECO:0000256" key="1">
    <source>
        <dbReference type="ARBA" id="ARBA00010954"/>
    </source>
</evidence>
<dbReference type="PANTHER" id="PTHR12832">
    <property type="entry name" value="TESTIS-SPECIFIC PROTEIN PBS13 T-COMPLEX 11"/>
    <property type="match status" value="1"/>
</dbReference>
<dbReference type="GeneID" id="20373976"/>